<dbReference type="PANTHER" id="PTHR23122">
    <property type="entry name" value="MEMBRANE-ASSOCIATED GUANYLATE KINASE MAGUK"/>
    <property type="match status" value="1"/>
</dbReference>
<dbReference type="InterPro" id="IPR008144">
    <property type="entry name" value="Guanylate_kin-like_dom"/>
</dbReference>
<dbReference type="SUPFAM" id="SSF50044">
    <property type="entry name" value="SH3-domain"/>
    <property type="match status" value="1"/>
</dbReference>
<evidence type="ECO:0000256" key="1">
    <source>
        <dbReference type="ARBA" id="ARBA00007014"/>
    </source>
</evidence>
<dbReference type="SUPFAM" id="SSF101288">
    <property type="entry name" value="L27 domain"/>
    <property type="match status" value="1"/>
</dbReference>
<dbReference type="Gene3D" id="2.30.42.10">
    <property type="match status" value="1"/>
</dbReference>
<proteinExistence type="inferred from homology"/>
<dbReference type="InterPro" id="IPR036034">
    <property type="entry name" value="PDZ_sf"/>
</dbReference>
<dbReference type="Gene3D" id="3.40.50.300">
    <property type="entry name" value="P-loop containing nucleotide triphosphate hydrolases"/>
    <property type="match status" value="1"/>
</dbReference>
<dbReference type="SMART" id="SM00072">
    <property type="entry name" value="GuKc"/>
    <property type="match status" value="1"/>
</dbReference>
<dbReference type="InterPro" id="IPR036028">
    <property type="entry name" value="SH3-like_dom_sf"/>
</dbReference>
<dbReference type="SMART" id="SM00228">
    <property type="entry name" value="PDZ"/>
    <property type="match status" value="1"/>
</dbReference>
<dbReference type="Pfam" id="PF07653">
    <property type="entry name" value="SH3_2"/>
    <property type="match status" value="1"/>
</dbReference>
<evidence type="ECO:0000256" key="3">
    <source>
        <dbReference type="PROSITE-ProRule" id="PRU00192"/>
    </source>
</evidence>
<evidence type="ECO:0000259" key="7">
    <source>
        <dbReference type="PROSITE" id="PS50106"/>
    </source>
</evidence>
<feature type="region of interest" description="Disordered" evidence="4">
    <location>
        <begin position="466"/>
        <end position="498"/>
    </location>
</feature>
<protein>
    <submittedName>
        <fullName evidence="8">PDZ/DHR/GLGF domain protein</fullName>
    </submittedName>
</protein>
<comment type="similarity">
    <text evidence="1">Belongs to the MAGUK family.</text>
</comment>
<evidence type="ECO:0000313" key="8">
    <source>
        <dbReference type="EMBL" id="OON21765.1"/>
    </source>
</evidence>
<dbReference type="InterPro" id="IPR027417">
    <property type="entry name" value="P-loop_NTPase"/>
</dbReference>
<evidence type="ECO:0000259" key="5">
    <source>
        <dbReference type="PROSITE" id="PS50002"/>
    </source>
</evidence>
<dbReference type="InterPro" id="IPR020590">
    <property type="entry name" value="Guanylate_kinase_CS"/>
</dbReference>
<feature type="domain" description="Guanylate kinase-like" evidence="6">
    <location>
        <begin position="329"/>
        <end position="592"/>
    </location>
</feature>
<dbReference type="SMART" id="SM00326">
    <property type="entry name" value="SH3"/>
    <property type="match status" value="1"/>
</dbReference>
<dbReference type="InterPro" id="IPR036892">
    <property type="entry name" value="L27_dom_sf"/>
</dbReference>
<evidence type="ECO:0000256" key="2">
    <source>
        <dbReference type="ARBA" id="ARBA00022443"/>
    </source>
</evidence>
<dbReference type="SUPFAM" id="SSF50156">
    <property type="entry name" value="PDZ domain-like"/>
    <property type="match status" value="1"/>
</dbReference>
<feature type="domain" description="SH3" evidence="5">
    <location>
        <begin position="213"/>
        <end position="300"/>
    </location>
</feature>
<dbReference type="CDD" id="cd11862">
    <property type="entry name" value="SH3_MPP"/>
    <property type="match status" value="1"/>
</dbReference>
<accession>A0A1S8X4W5</accession>
<dbReference type="Pfam" id="PF00625">
    <property type="entry name" value="Guanylate_kin"/>
    <property type="match status" value="1"/>
</dbReference>
<keyword evidence="9" id="KW-1185">Reference proteome</keyword>
<name>A0A1S8X4W5_OPIVI</name>
<dbReference type="PROSITE" id="PS50052">
    <property type="entry name" value="GUANYLATE_KINASE_2"/>
    <property type="match status" value="1"/>
</dbReference>
<organism evidence="8 9">
    <name type="scientific">Opisthorchis viverrini</name>
    <name type="common">Southeast Asian liver fluke</name>
    <dbReference type="NCBI Taxonomy" id="6198"/>
    <lineage>
        <taxon>Eukaryota</taxon>
        <taxon>Metazoa</taxon>
        <taxon>Spiralia</taxon>
        <taxon>Lophotrochozoa</taxon>
        <taxon>Platyhelminthes</taxon>
        <taxon>Trematoda</taxon>
        <taxon>Digenea</taxon>
        <taxon>Opisthorchiida</taxon>
        <taxon>Opisthorchiata</taxon>
        <taxon>Opisthorchiidae</taxon>
        <taxon>Opisthorchis</taxon>
    </lineage>
</organism>
<dbReference type="PROSITE" id="PS00856">
    <property type="entry name" value="GUANYLATE_KINASE_1"/>
    <property type="match status" value="1"/>
</dbReference>
<feature type="domain" description="PDZ" evidence="7">
    <location>
        <begin position="124"/>
        <end position="205"/>
    </location>
</feature>
<sequence>MALIKHVRRSGYAIVFLSFNWSGEGIKEIVWPRTLYMYSKLETLLSQPKPAPICSNAKSVAIEAYDHLRCHHYLGEAEQLVNLLSIPHIKSILLCHDMIANKAYGPTLPEICYDVDEDDVTMKIVTLIKEDEPLGATVKINEHNGTVSVTRIMNGGAADRSKAIDAGDAIRKINGIAVQGKGPMEIVQLLLKTTGEVKLNLAPSTLTQRTPDQNQVHVRTLFSYSPLSDPLIPHPEAGLAFLKGEILRLIKTDDPNWWKAIKVEFAPGGPVASVLGSNANQPGLGRVGLIPSKSHKAWKSGYRSTHEGSSEEPVFYEEVERYFPEEGFYRPIVLVGPPGVGKTELVQQLINTDPTHFREPIRITTRKPREGEVHGVDYLFVTDDEFNTFVEAESLIDQSPVTTEGAIGLCLDAVLEIIQAGQVAVFEADYRNLRLVRSSILKPFVIFIKPPALDVLLETRLIQRSPGSTEASTSSSTASAGASPARSVPTTPRLTGSHRANRRLGSLNLIRLRQSLRKSDEELRSLGLNITSSLDQLRLTDHFSKSKLNETQLHEMLQIAARLEVSHGHMWDYVLINDDLPVALEQLSELAYRIETEAFWVPSMWVAAADSSSTEPRTNDPRGSAIAIK</sequence>
<dbReference type="InterPro" id="IPR001452">
    <property type="entry name" value="SH3_domain"/>
</dbReference>
<dbReference type="InterPro" id="IPR050716">
    <property type="entry name" value="MAGUK"/>
</dbReference>
<dbReference type="InterPro" id="IPR001478">
    <property type="entry name" value="PDZ"/>
</dbReference>
<evidence type="ECO:0000259" key="6">
    <source>
        <dbReference type="PROSITE" id="PS50052"/>
    </source>
</evidence>
<dbReference type="Proteomes" id="UP000243686">
    <property type="component" value="Unassembled WGS sequence"/>
</dbReference>
<dbReference type="Gene3D" id="1.10.287.650">
    <property type="entry name" value="L27 domain"/>
    <property type="match status" value="1"/>
</dbReference>
<dbReference type="SUPFAM" id="SSF52540">
    <property type="entry name" value="P-loop containing nucleoside triphosphate hydrolases"/>
    <property type="match status" value="1"/>
</dbReference>
<evidence type="ECO:0000313" key="9">
    <source>
        <dbReference type="Proteomes" id="UP000243686"/>
    </source>
</evidence>
<evidence type="ECO:0000256" key="4">
    <source>
        <dbReference type="SAM" id="MobiDB-lite"/>
    </source>
</evidence>
<reference evidence="8 9" key="1">
    <citation type="submission" date="2015-03" db="EMBL/GenBank/DDBJ databases">
        <title>Draft genome of the nematode, Opisthorchis viverrini.</title>
        <authorList>
            <person name="Mitreva M."/>
        </authorList>
    </citation>
    <scope>NUCLEOTIDE SEQUENCE [LARGE SCALE GENOMIC DNA]</scope>
    <source>
        <strain evidence="8">Khon Kaen</strain>
    </source>
</reference>
<gene>
    <name evidence="8" type="ORF">X801_02339</name>
</gene>
<keyword evidence="2 3" id="KW-0728">SH3 domain</keyword>
<dbReference type="PROSITE" id="PS50002">
    <property type="entry name" value="SH3"/>
    <property type="match status" value="1"/>
</dbReference>
<dbReference type="Pfam" id="PF00595">
    <property type="entry name" value="PDZ"/>
    <property type="match status" value="1"/>
</dbReference>
<dbReference type="AlphaFoldDB" id="A0A1S8X4W5"/>
<feature type="compositionally biased region" description="Low complexity" evidence="4">
    <location>
        <begin position="466"/>
        <end position="487"/>
    </location>
</feature>
<dbReference type="Gene3D" id="2.30.30.40">
    <property type="entry name" value="SH3 Domains"/>
    <property type="match status" value="1"/>
</dbReference>
<dbReference type="EMBL" id="KV892002">
    <property type="protein sequence ID" value="OON21765.1"/>
    <property type="molecule type" value="Genomic_DNA"/>
</dbReference>
<dbReference type="InterPro" id="IPR008145">
    <property type="entry name" value="GK/Ca_channel_bsu"/>
</dbReference>
<dbReference type="PROSITE" id="PS50106">
    <property type="entry name" value="PDZ"/>
    <property type="match status" value="1"/>
</dbReference>